<evidence type="ECO:0000313" key="3">
    <source>
        <dbReference type="Proteomes" id="UP000000763"/>
    </source>
</evidence>
<dbReference type="EMBL" id="AC093088">
    <property type="protein sequence ID" value="AAV31220.1"/>
    <property type="molecule type" value="Genomic_DNA"/>
</dbReference>
<reference evidence="3" key="1">
    <citation type="journal article" date="2005" name="Nature">
        <title>The map-based sequence of the rice genome.</title>
        <authorList>
            <consortium name="International rice genome sequencing project (IRGSP)"/>
            <person name="Matsumoto T."/>
            <person name="Wu J."/>
            <person name="Kanamori H."/>
            <person name="Katayose Y."/>
            <person name="Fujisawa M."/>
            <person name="Namiki N."/>
            <person name="Mizuno H."/>
            <person name="Yamamoto K."/>
            <person name="Antonio B.A."/>
            <person name="Baba T."/>
            <person name="Sakata K."/>
            <person name="Nagamura Y."/>
            <person name="Aoki H."/>
            <person name="Arikawa K."/>
            <person name="Arita K."/>
            <person name="Bito T."/>
            <person name="Chiden Y."/>
            <person name="Fujitsuka N."/>
            <person name="Fukunaka R."/>
            <person name="Hamada M."/>
            <person name="Harada C."/>
            <person name="Hayashi A."/>
            <person name="Hijishita S."/>
            <person name="Honda M."/>
            <person name="Hosokawa S."/>
            <person name="Ichikawa Y."/>
            <person name="Idonuma A."/>
            <person name="Iijima M."/>
            <person name="Ikeda M."/>
            <person name="Ikeno M."/>
            <person name="Ito K."/>
            <person name="Ito S."/>
            <person name="Ito T."/>
            <person name="Ito Y."/>
            <person name="Ito Y."/>
            <person name="Iwabuchi A."/>
            <person name="Kamiya K."/>
            <person name="Karasawa W."/>
            <person name="Kurita K."/>
            <person name="Katagiri S."/>
            <person name="Kikuta A."/>
            <person name="Kobayashi H."/>
            <person name="Kobayashi N."/>
            <person name="Machita K."/>
            <person name="Maehara T."/>
            <person name="Masukawa M."/>
            <person name="Mizubayashi T."/>
            <person name="Mukai Y."/>
            <person name="Nagasaki H."/>
            <person name="Nagata Y."/>
            <person name="Naito S."/>
            <person name="Nakashima M."/>
            <person name="Nakama Y."/>
            <person name="Nakamichi Y."/>
            <person name="Nakamura M."/>
            <person name="Meguro A."/>
            <person name="Negishi M."/>
            <person name="Ohta I."/>
            <person name="Ohta T."/>
            <person name="Okamoto M."/>
            <person name="Ono N."/>
            <person name="Saji S."/>
            <person name="Sakaguchi M."/>
            <person name="Sakai K."/>
            <person name="Shibata M."/>
            <person name="Shimokawa T."/>
            <person name="Song J."/>
            <person name="Takazaki Y."/>
            <person name="Terasawa K."/>
            <person name="Tsugane M."/>
            <person name="Tsuji K."/>
            <person name="Ueda S."/>
            <person name="Waki K."/>
            <person name="Yamagata H."/>
            <person name="Yamamoto M."/>
            <person name="Yamamoto S."/>
            <person name="Yamane H."/>
            <person name="Yoshiki S."/>
            <person name="Yoshihara R."/>
            <person name="Yukawa K."/>
            <person name="Zhong H."/>
            <person name="Yano M."/>
            <person name="Yuan Q."/>
            <person name="Ouyang S."/>
            <person name="Liu J."/>
            <person name="Jones K.M."/>
            <person name="Gansberger K."/>
            <person name="Moffat K."/>
            <person name="Hill J."/>
            <person name="Bera J."/>
            <person name="Fadrosh D."/>
            <person name="Jin S."/>
            <person name="Johri S."/>
            <person name="Kim M."/>
            <person name="Overton L."/>
            <person name="Reardon M."/>
            <person name="Tsitrin T."/>
            <person name="Vuong H."/>
            <person name="Weaver B."/>
            <person name="Ciecko A."/>
            <person name="Tallon L."/>
            <person name="Jackson J."/>
            <person name="Pai G."/>
            <person name="Aken S.V."/>
            <person name="Utterback T."/>
            <person name="Reidmuller S."/>
            <person name="Feldblyum T."/>
            <person name="Hsiao J."/>
            <person name="Zismann V."/>
            <person name="Iobst S."/>
            <person name="de Vazeille A.R."/>
            <person name="Buell C.R."/>
            <person name="Ying K."/>
            <person name="Li Y."/>
            <person name="Lu T."/>
            <person name="Huang Y."/>
            <person name="Zhao Q."/>
            <person name="Feng Q."/>
            <person name="Zhang L."/>
            <person name="Zhu J."/>
            <person name="Weng Q."/>
            <person name="Mu J."/>
            <person name="Lu Y."/>
            <person name="Fan D."/>
            <person name="Liu Y."/>
            <person name="Guan J."/>
            <person name="Zhang Y."/>
            <person name="Yu S."/>
            <person name="Liu X."/>
            <person name="Zhang Y."/>
            <person name="Hong G."/>
            <person name="Han B."/>
            <person name="Choisne N."/>
            <person name="Demange N."/>
            <person name="Orjeda G."/>
            <person name="Samain S."/>
            <person name="Cattolico L."/>
            <person name="Pelletier E."/>
            <person name="Couloux A."/>
            <person name="Segurens B."/>
            <person name="Wincker P."/>
            <person name="D'Hont A."/>
            <person name="Scarpelli C."/>
            <person name="Weissenbach J."/>
            <person name="Salanoubat M."/>
            <person name="Quetier F."/>
            <person name="Yu Y."/>
            <person name="Kim H.R."/>
            <person name="Rambo T."/>
            <person name="Currie J."/>
            <person name="Collura K."/>
            <person name="Luo M."/>
            <person name="Yang T."/>
            <person name="Ammiraju J.S.S."/>
            <person name="Engler F."/>
            <person name="Soderlund C."/>
            <person name="Wing R.A."/>
            <person name="Palmer L.E."/>
            <person name="de la Bastide M."/>
            <person name="Spiegel L."/>
            <person name="Nascimento L."/>
            <person name="Zutavern T."/>
            <person name="O'Shaughnessy A."/>
            <person name="Dike S."/>
            <person name="Dedhia N."/>
            <person name="Preston R."/>
            <person name="Balija V."/>
            <person name="McCombie W.R."/>
            <person name="Chow T."/>
            <person name="Chen H."/>
            <person name="Chung M."/>
            <person name="Chen C."/>
            <person name="Shaw J."/>
            <person name="Wu H."/>
            <person name="Hsiao K."/>
            <person name="Chao Y."/>
            <person name="Chu M."/>
            <person name="Cheng C."/>
            <person name="Hour A."/>
            <person name="Lee P."/>
            <person name="Lin S."/>
            <person name="Lin Y."/>
            <person name="Liou J."/>
            <person name="Liu S."/>
            <person name="Hsing Y."/>
            <person name="Raghuvanshi S."/>
            <person name="Mohanty A."/>
            <person name="Bharti A.K."/>
            <person name="Gaur A."/>
            <person name="Gupta V."/>
            <person name="Kumar D."/>
            <person name="Ravi V."/>
            <person name="Vij S."/>
            <person name="Kapur A."/>
            <person name="Khurana P."/>
            <person name="Khurana P."/>
            <person name="Khurana J.P."/>
            <person name="Tyagi A.K."/>
            <person name="Gaikwad K."/>
            <person name="Singh A."/>
            <person name="Dalal V."/>
            <person name="Srivastava S."/>
            <person name="Dixit A."/>
            <person name="Pal A.K."/>
            <person name="Ghazi I.A."/>
            <person name="Yadav M."/>
            <person name="Pandit A."/>
            <person name="Bhargava A."/>
            <person name="Sureshbabu K."/>
            <person name="Batra K."/>
            <person name="Sharma T.R."/>
            <person name="Mohapatra T."/>
            <person name="Singh N.K."/>
            <person name="Messing J."/>
            <person name="Nelson A.B."/>
            <person name="Fuks G."/>
            <person name="Kavchok S."/>
            <person name="Keizer G."/>
            <person name="Linton E."/>
            <person name="Llaca V."/>
            <person name="Song R."/>
            <person name="Tanyolac B."/>
            <person name="Young S."/>
            <person name="Ho-Il K."/>
            <person name="Hahn J.H."/>
            <person name="Sangsakoo G."/>
            <person name="Vanavichit A."/>
            <person name="de Mattos Luiz.A.T."/>
            <person name="Zimmer P.D."/>
            <person name="Malone G."/>
            <person name="Dellagostin O."/>
            <person name="de Oliveira A.C."/>
            <person name="Bevan M."/>
            <person name="Bancroft I."/>
            <person name="Minx P."/>
            <person name="Cordum H."/>
            <person name="Wilson R."/>
            <person name="Cheng Z."/>
            <person name="Jin W."/>
            <person name="Jiang J."/>
            <person name="Leong S.A."/>
            <person name="Iwama H."/>
            <person name="Gojobori T."/>
            <person name="Itoh T."/>
            <person name="Niimura Y."/>
            <person name="Fujii Y."/>
            <person name="Habara T."/>
            <person name="Sakai H."/>
            <person name="Sato Y."/>
            <person name="Wilson G."/>
            <person name="Kumar K."/>
            <person name="McCouch S."/>
            <person name="Juretic N."/>
            <person name="Hoen D."/>
            <person name="Wright S."/>
            <person name="Bruskiewich R."/>
            <person name="Bureau T."/>
            <person name="Miyao A."/>
            <person name="Hirochika H."/>
            <person name="Nishikawa T."/>
            <person name="Kadowaki K."/>
            <person name="Sugiura M."/>
            <person name="Burr B."/>
            <person name="Sasaki T."/>
        </authorList>
    </citation>
    <scope>NUCLEOTIDE SEQUENCE [LARGE SCALE GENOMIC DNA]</scope>
    <source>
        <strain evidence="3">cv. Nipponbare</strain>
    </source>
</reference>
<dbReference type="Proteomes" id="UP000000763">
    <property type="component" value="Chromosome 5"/>
</dbReference>
<feature type="region of interest" description="Disordered" evidence="1">
    <location>
        <begin position="1"/>
        <end position="73"/>
    </location>
</feature>
<evidence type="ECO:0000313" key="2">
    <source>
        <dbReference type="EMBL" id="AAV31220.1"/>
    </source>
</evidence>
<sequence length="73" mass="7931">MDGVCNHRQQPGRLASTQAGVIRKHAKKRCCRSPQEINPSKGDVSPPAANHKSTGKPPGTVPDSDRFDQDRVL</sequence>
<protein>
    <submittedName>
        <fullName evidence="2">Uncharacterized protein</fullName>
    </submittedName>
</protein>
<name>Q60F41_ORYSJ</name>
<dbReference type="AlphaFoldDB" id="Q60F41"/>
<proteinExistence type="predicted"/>
<feature type="compositionally biased region" description="Basic and acidic residues" evidence="1">
    <location>
        <begin position="63"/>
        <end position="73"/>
    </location>
</feature>
<gene>
    <name evidence="2" type="primary">OJ1001_G01.11</name>
</gene>
<feature type="compositionally biased region" description="Basic residues" evidence="1">
    <location>
        <begin position="22"/>
        <end position="31"/>
    </location>
</feature>
<evidence type="ECO:0000256" key="1">
    <source>
        <dbReference type="SAM" id="MobiDB-lite"/>
    </source>
</evidence>
<organism evidence="2 3">
    <name type="scientific">Oryza sativa subsp. japonica</name>
    <name type="common">Rice</name>
    <dbReference type="NCBI Taxonomy" id="39947"/>
    <lineage>
        <taxon>Eukaryota</taxon>
        <taxon>Viridiplantae</taxon>
        <taxon>Streptophyta</taxon>
        <taxon>Embryophyta</taxon>
        <taxon>Tracheophyta</taxon>
        <taxon>Spermatophyta</taxon>
        <taxon>Magnoliopsida</taxon>
        <taxon>Liliopsida</taxon>
        <taxon>Poales</taxon>
        <taxon>Poaceae</taxon>
        <taxon>BOP clade</taxon>
        <taxon>Oryzoideae</taxon>
        <taxon>Oryzeae</taxon>
        <taxon>Oryzinae</taxon>
        <taxon>Oryza</taxon>
        <taxon>Oryza sativa</taxon>
    </lineage>
</organism>
<accession>Q60F41</accession>
<reference evidence="3" key="2">
    <citation type="journal article" date="2008" name="Nucleic Acids Res.">
        <title>The rice annotation project database (RAP-DB): 2008 update.</title>
        <authorList>
            <consortium name="The rice annotation project (RAP)"/>
        </authorList>
    </citation>
    <scope>GENOME REANNOTATION</scope>
    <source>
        <strain evidence="3">cv. Nipponbare</strain>
    </source>
</reference>